<feature type="non-terminal residue" evidence="3">
    <location>
        <position position="1"/>
    </location>
</feature>
<proteinExistence type="inferred from homology"/>
<dbReference type="GO" id="GO:0004523">
    <property type="term" value="F:RNA-DNA hybrid ribonuclease activity"/>
    <property type="evidence" value="ECO:0007669"/>
    <property type="project" value="InterPro"/>
</dbReference>
<accession>A0A165NSC1</accession>
<dbReference type="AlphaFoldDB" id="A0A165NSC1"/>
<dbReference type="PROSITE" id="PS50879">
    <property type="entry name" value="RNASE_H_1"/>
    <property type="match status" value="1"/>
</dbReference>
<comment type="similarity">
    <text evidence="1">Belongs to the RNase H family.</text>
</comment>
<keyword evidence="4" id="KW-1185">Reference proteome</keyword>
<dbReference type="GO" id="GO:0043137">
    <property type="term" value="P:DNA replication, removal of RNA primer"/>
    <property type="evidence" value="ECO:0007669"/>
    <property type="project" value="TreeGrafter"/>
</dbReference>
<organism evidence="3 4">
    <name type="scientific">Exidia glandulosa HHB12029</name>
    <dbReference type="NCBI Taxonomy" id="1314781"/>
    <lineage>
        <taxon>Eukaryota</taxon>
        <taxon>Fungi</taxon>
        <taxon>Dikarya</taxon>
        <taxon>Basidiomycota</taxon>
        <taxon>Agaricomycotina</taxon>
        <taxon>Agaricomycetes</taxon>
        <taxon>Auriculariales</taxon>
        <taxon>Exidiaceae</taxon>
        <taxon>Exidia</taxon>
    </lineage>
</organism>
<dbReference type="CDD" id="cd09276">
    <property type="entry name" value="Rnase_HI_RT_non_LTR"/>
    <property type="match status" value="1"/>
</dbReference>
<feature type="domain" description="RNase H type-1" evidence="2">
    <location>
        <begin position="1"/>
        <end position="130"/>
    </location>
</feature>
<dbReference type="EMBL" id="KV425896">
    <property type="protein sequence ID" value="KZW01153.1"/>
    <property type="molecule type" value="Genomic_DNA"/>
</dbReference>
<dbReference type="InterPro" id="IPR012337">
    <property type="entry name" value="RNaseH-like_sf"/>
</dbReference>
<dbReference type="InterPro" id="IPR036397">
    <property type="entry name" value="RNaseH_sf"/>
</dbReference>
<feature type="non-terminal residue" evidence="3">
    <location>
        <position position="130"/>
    </location>
</feature>
<protein>
    <recommendedName>
        <fullName evidence="2">RNase H type-1 domain-containing protein</fullName>
    </recommendedName>
</protein>
<evidence type="ECO:0000313" key="4">
    <source>
        <dbReference type="Proteomes" id="UP000077266"/>
    </source>
</evidence>
<dbReference type="PANTHER" id="PTHR10642:SF25">
    <property type="entry name" value="RNASE H TYPE-1 DOMAIN-CONTAINING PROTEIN"/>
    <property type="match status" value="1"/>
</dbReference>
<sequence>DGSGEGEWVGAAAVCCAHPLGGMVAQRARLGPLSEHTVFEGELVGVLLALRIVESIPDANDVAICLDNQSAITRAHRPRPKPGQLITSAIQDEVQRLRERRPDLRLRLVWVPGHEGVDGNELADAHAKMA</sequence>
<dbReference type="GO" id="GO:0003676">
    <property type="term" value="F:nucleic acid binding"/>
    <property type="evidence" value="ECO:0007669"/>
    <property type="project" value="InterPro"/>
</dbReference>
<dbReference type="InterPro" id="IPR002156">
    <property type="entry name" value="RNaseH_domain"/>
</dbReference>
<dbReference type="Proteomes" id="UP000077266">
    <property type="component" value="Unassembled WGS sequence"/>
</dbReference>
<evidence type="ECO:0000259" key="2">
    <source>
        <dbReference type="PROSITE" id="PS50879"/>
    </source>
</evidence>
<dbReference type="InParanoid" id="A0A165NSC1"/>
<evidence type="ECO:0000256" key="1">
    <source>
        <dbReference type="ARBA" id="ARBA00005300"/>
    </source>
</evidence>
<reference evidence="3 4" key="1">
    <citation type="journal article" date="2016" name="Mol. Biol. Evol.">
        <title>Comparative Genomics of Early-Diverging Mushroom-Forming Fungi Provides Insights into the Origins of Lignocellulose Decay Capabilities.</title>
        <authorList>
            <person name="Nagy L.G."/>
            <person name="Riley R."/>
            <person name="Tritt A."/>
            <person name="Adam C."/>
            <person name="Daum C."/>
            <person name="Floudas D."/>
            <person name="Sun H."/>
            <person name="Yadav J.S."/>
            <person name="Pangilinan J."/>
            <person name="Larsson K.H."/>
            <person name="Matsuura K."/>
            <person name="Barry K."/>
            <person name="Labutti K."/>
            <person name="Kuo R."/>
            <person name="Ohm R.A."/>
            <person name="Bhattacharya S.S."/>
            <person name="Shirouzu T."/>
            <person name="Yoshinaga Y."/>
            <person name="Martin F.M."/>
            <person name="Grigoriev I.V."/>
            <person name="Hibbett D.S."/>
        </authorList>
    </citation>
    <scope>NUCLEOTIDE SEQUENCE [LARGE SCALE GENOMIC DNA]</scope>
    <source>
        <strain evidence="3 4">HHB12029</strain>
    </source>
</reference>
<evidence type="ECO:0000313" key="3">
    <source>
        <dbReference type="EMBL" id="KZW01153.1"/>
    </source>
</evidence>
<dbReference type="PANTHER" id="PTHR10642">
    <property type="entry name" value="RIBONUCLEASE H1"/>
    <property type="match status" value="1"/>
</dbReference>
<name>A0A165NSC1_EXIGL</name>
<gene>
    <name evidence="3" type="ORF">EXIGLDRAFT_582479</name>
</gene>
<dbReference type="Gene3D" id="3.30.420.10">
    <property type="entry name" value="Ribonuclease H-like superfamily/Ribonuclease H"/>
    <property type="match status" value="1"/>
</dbReference>
<dbReference type="SUPFAM" id="SSF53098">
    <property type="entry name" value="Ribonuclease H-like"/>
    <property type="match status" value="1"/>
</dbReference>
<dbReference type="Pfam" id="PF00075">
    <property type="entry name" value="RNase_H"/>
    <property type="match status" value="1"/>
</dbReference>
<dbReference type="OrthoDB" id="3265515at2759"/>
<dbReference type="InterPro" id="IPR050092">
    <property type="entry name" value="RNase_H"/>
</dbReference>